<dbReference type="PANTHER" id="PTHR33406:SF11">
    <property type="entry name" value="MEMBRANE PROTEIN SCO6666-RELATED"/>
    <property type="match status" value="1"/>
</dbReference>
<feature type="transmembrane region" description="Helical" evidence="7">
    <location>
        <begin position="205"/>
        <end position="225"/>
    </location>
</feature>
<feature type="transmembrane region" description="Helical" evidence="7">
    <location>
        <begin position="582"/>
        <end position="607"/>
    </location>
</feature>
<feature type="domain" description="SSD" evidence="8">
    <location>
        <begin position="177"/>
        <end position="330"/>
    </location>
</feature>
<dbReference type="Gene3D" id="1.20.1640.10">
    <property type="entry name" value="Multidrug efflux transporter AcrB transmembrane domain"/>
    <property type="match status" value="2"/>
</dbReference>
<keyword evidence="3" id="KW-1003">Cell membrane</keyword>
<reference evidence="9 10" key="1">
    <citation type="submission" date="2017-08" db="EMBL/GenBank/DDBJ databases">
        <title>Complete Genome Sequence of Streptomyces formicae KY5, the formicamycin producer.</title>
        <authorList>
            <person name="Holmes N.A."/>
            <person name="Devine R."/>
            <person name="Qin Z."/>
            <person name="Seipke R.F."/>
            <person name="Wilkinson B."/>
            <person name="Hutchings M.I."/>
        </authorList>
    </citation>
    <scope>NUCLEOTIDE SEQUENCE [LARGE SCALE GENOMIC DNA]</scope>
    <source>
        <strain evidence="9 10">KY5</strain>
    </source>
</reference>
<evidence type="ECO:0000256" key="5">
    <source>
        <dbReference type="ARBA" id="ARBA00022989"/>
    </source>
</evidence>
<dbReference type="InterPro" id="IPR050545">
    <property type="entry name" value="Mycobact_MmpL"/>
</dbReference>
<organism evidence="9 10">
    <name type="scientific">Streptomyces formicae</name>
    <dbReference type="NCBI Taxonomy" id="1616117"/>
    <lineage>
        <taxon>Bacteria</taxon>
        <taxon>Bacillati</taxon>
        <taxon>Actinomycetota</taxon>
        <taxon>Actinomycetes</taxon>
        <taxon>Kitasatosporales</taxon>
        <taxon>Streptomycetaceae</taxon>
        <taxon>Streptomyces</taxon>
    </lineage>
</organism>
<keyword evidence="6 7" id="KW-0472">Membrane</keyword>
<dbReference type="PROSITE" id="PS50156">
    <property type="entry name" value="SSD"/>
    <property type="match status" value="1"/>
</dbReference>
<feature type="transmembrane region" description="Helical" evidence="7">
    <location>
        <begin position="368"/>
        <end position="386"/>
    </location>
</feature>
<dbReference type="InterPro" id="IPR000731">
    <property type="entry name" value="SSD"/>
</dbReference>
<keyword evidence="5 7" id="KW-1133">Transmembrane helix</keyword>
<accession>A0A291QL79</accession>
<evidence type="ECO:0000259" key="8">
    <source>
        <dbReference type="PROSITE" id="PS50156"/>
    </source>
</evidence>
<evidence type="ECO:0000256" key="4">
    <source>
        <dbReference type="ARBA" id="ARBA00022692"/>
    </source>
</evidence>
<feature type="transmembrane region" description="Helical" evidence="7">
    <location>
        <begin position="280"/>
        <end position="301"/>
    </location>
</feature>
<feature type="transmembrane region" description="Helical" evidence="7">
    <location>
        <begin position="514"/>
        <end position="534"/>
    </location>
</feature>
<evidence type="ECO:0000256" key="2">
    <source>
        <dbReference type="ARBA" id="ARBA00010157"/>
    </source>
</evidence>
<feature type="transmembrane region" description="Helical" evidence="7">
    <location>
        <begin position="307"/>
        <end position="328"/>
    </location>
</feature>
<keyword evidence="10" id="KW-1185">Reference proteome</keyword>
<dbReference type="PANTHER" id="PTHR33406">
    <property type="entry name" value="MEMBRANE PROTEIN MJ1562-RELATED"/>
    <property type="match status" value="1"/>
</dbReference>
<gene>
    <name evidence="9" type="ORF">KY5_7269c</name>
</gene>
<dbReference type="Pfam" id="PF03176">
    <property type="entry name" value="MMPL"/>
    <property type="match status" value="2"/>
</dbReference>
<comment type="subcellular location">
    <subcellularLocation>
        <location evidence="1">Cell membrane</location>
        <topology evidence="1">Multi-pass membrane protein</topology>
    </subcellularLocation>
</comment>
<evidence type="ECO:0000256" key="1">
    <source>
        <dbReference type="ARBA" id="ARBA00004651"/>
    </source>
</evidence>
<dbReference type="RefSeq" id="WP_098246262.1">
    <property type="nucleotide sequence ID" value="NZ_CP022685.1"/>
</dbReference>
<proteinExistence type="inferred from homology"/>
<evidence type="ECO:0000313" key="9">
    <source>
        <dbReference type="EMBL" id="ATL32287.1"/>
    </source>
</evidence>
<dbReference type="Proteomes" id="UP000221011">
    <property type="component" value="Chromosome"/>
</dbReference>
<dbReference type="GO" id="GO:0005886">
    <property type="term" value="C:plasma membrane"/>
    <property type="evidence" value="ECO:0007669"/>
    <property type="project" value="UniProtKB-SubCell"/>
</dbReference>
<evidence type="ECO:0000313" key="10">
    <source>
        <dbReference type="Proteomes" id="UP000221011"/>
    </source>
</evidence>
<dbReference type="EMBL" id="CP022685">
    <property type="protein sequence ID" value="ATL32287.1"/>
    <property type="molecule type" value="Genomic_DNA"/>
</dbReference>
<protein>
    <submittedName>
        <fullName evidence="9">Integral membrane protein</fullName>
    </submittedName>
</protein>
<feature type="transmembrane region" description="Helical" evidence="7">
    <location>
        <begin position="541"/>
        <end position="562"/>
    </location>
</feature>
<feature type="transmembrane region" description="Helical" evidence="7">
    <location>
        <begin position="231"/>
        <end position="252"/>
    </location>
</feature>
<dbReference type="InterPro" id="IPR004869">
    <property type="entry name" value="MMPL_dom"/>
</dbReference>
<dbReference type="KEGG" id="sfk:KY5_7269c"/>
<evidence type="ECO:0000256" key="3">
    <source>
        <dbReference type="ARBA" id="ARBA00022475"/>
    </source>
</evidence>
<evidence type="ECO:0000256" key="6">
    <source>
        <dbReference type="ARBA" id="ARBA00023136"/>
    </source>
</evidence>
<sequence>MDAVRRRAWWVVVSALLAAVCAGVLAPVAFSALSTGGAVATDTEAMRARRQAERLGVPSPDLLLAVSQRTGVARPGDGEHGAAVRDGTTAITAKLAGQRDVKTVWSAQTTGDPWLRSEDGRTLLVAVRLKGTDKERKQVAPGVVAAARSAAPGMRVEPSGEVWANREIDETIERDLSRAELLAAPVLFVVLVFAYGSVVSALLPVVVAALAIGCTIPVLGLLAQVADVSRVAVNAASAIGFGLAVDYSLFVLARVREETSRGADLHTALAAARRSSGRSVAFSAAAVTVCLATALVVPVPMLRALSLAGMIVTVLAALVALTVLPACLRLLGSRAQAGDPLARWRRARTGDGSRFWHRTASAVTARPFLAGGLAVLLLALLALPFTRAQLGIVDERTLPSSAPAAAAAERVRAEFTAPPERLLNVVVTGPRATDGAPAYGDRLARVPGITGVRVVRVDPSGEALVLLAATSAAPGTPEADTVVGEVRRTPAPGSVVVGGRAAETVDTADAVLGALPWCLSLLAVGLLTLLGAFTRSLVAPFKALIVAAASLGASLGALVVLFQDGHGGAVFGHFTATGTLDASTLLFVLFIALALSVDYEVFLLGRIREEYDRCGDNRTSIIEGVARTGRLMTSAAAAVAISTAAMATSDVALLKFIGIGVALGALVDAVLVRGVLVPATMAALGPANWWTPARIRTPLLITTPVKEDGS</sequence>
<comment type="similarity">
    <text evidence="2">Belongs to the resistance-nodulation-cell division (RND) (TC 2.A.6) family. MmpL subfamily.</text>
</comment>
<dbReference type="SUPFAM" id="SSF82866">
    <property type="entry name" value="Multidrug efflux transporter AcrB transmembrane domain"/>
    <property type="match status" value="2"/>
</dbReference>
<keyword evidence="4 7" id="KW-0812">Transmembrane</keyword>
<evidence type="ECO:0000256" key="7">
    <source>
        <dbReference type="SAM" id="Phobius"/>
    </source>
</evidence>
<feature type="transmembrane region" description="Helical" evidence="7">
    <location>
        <begin position="181"/>
        <end position="198"/>
    </location>
</feature>
<dbReference type="AlphaFoldDB" id="A0A291QL79"/>
<name>A0A291QL79_9ACTN</name>